<proteinExistence type="predicted"/>
<dbReference type="Pfam" id="PF12680">
    <property type="entry name" value="SnoaL_2"/>
    <property type="match status" value="1"/>
</dbReference>
<dbReference type="AlphaFoldDB" id="A0A5R9PDG3"/>
<comment type="caution">
    <text evidence="2">The sequence shown here is derived from an EMBL/GenBank/DDBJ whole genome shotgun (WGS) entry which is preliminary data.</text>
</comment>
<dbReference type="SUPFAM" id="SSF54427">
    <property type="entry name" value="NTF2-like"/>
    <property type="match status" value="1"/>
</dbReference>
<evidence type="ECO:0000313" key="2">
    <source>
        <dbReference type="EMBL" id="TLX21551.1"/>
    </source>
</evidence>
<gene>
    <name evidence="2" type="ORF">E5S66_08445</name>
</gene>
<reference evidence="2 3" key="1">
    <citation type="submission" date="2019-04" db="EMBL/GenBank/DDBJ databases">
        <authorList>
            <person name="Grouzdev D.S."/>
            <person name="Nazina T.N."/>
        </authorList>
    </citation>
    <scope>NUCLEOTIDE SEQUENCE [LARGE SCALE GENOMIC DNA]</scope>
    <source>
        <strain evidence="2 3">SHC 3-19</strain>
    </source>
</reference>
<dbReference type="RefSeq" id="WP_138348829.1">
    <property type="nucleotide sequence ID" value="NZ_SROY01000003.1"/>
</dbReference>
<protein>
    <submittedName>
        <fullName evidence="2">Nuclear transport factor 2 family protein</fullName>
    </submittedName>
</protein>
<dbReference type="InterPro" id="IPR037401">
    <property type="entry name" value="SnoaL-like"/>
</dbReference>
<dbReference type="STRING" id="1123377.GCA_000423885_01364"/>
<keyword evidence="3" id="KW-1185">Reference proteome</keyword>
<organism evidence="2 3">
    <name type="scientific">Thermomonas fusca</name>
    <dbReference type="NCBI Taxonomy" id="215690"/>
    <lineage>
        <taxon>Bacteria</taxon>
        <taxon>Pseudomonadati</taxon>
        <taxon>Pseudomonadota</taxon>
        <taxon>Gammaproteobacteria</taxon>
        <taxon>Lysobacterales</taxon>
        <taxon>Lysobacteraceae</taxon>
        <taxon>Thermomonas</taxon>
    </lineage>
</organism>
<dbReference type="Gene3D" id="3.10.450.50">
    <property type="match status" value="1"/>
</dbReference>
<evidence type="ECO:0000259" key="1">
    <source>
        <dbReference type="Pfam" id="PF12680"/>
    </source>
</evidence>
<accession>A0A5R9PDG3</accession>
<name>A0A5R9PDG3_9GAMM</name>
<dbReference type="InterPro" id="IPR032710">
    <property type="entry name" value="NTF2-like_dom_sf"/>
</dbReference>
<sequence length="125" mass="14042">MSPASLASIATEFLCLCASGQVREAYDRHVAEDFRHHNAWFPGDRESLLRGMEESARSEPNRSFEVKQTIESGDRVAVLSHVRREQADIDIAVVHILRFSGGRIVEMWDVGQMIPKDSPNALGMF</sequence>
<dbReference type="EMBL" id="SROY01000003">
    <property type="protein sequence ID" value="TLX21551.1"/>
    <property type="molecule type" value="Genomic_DNA"/>
</dbReference>
<dbReference type="Proteomes" id="UP000308508">
    <property type="component" value="Unassembled WGS sequence"/>
</dbReference>
<evidence type="ECO:0000313" key="3">
    <source>
        <dbReference type="Proteomes" id="UP000308508"/>
    </source>
</evidence>
<feature type="domain" description="SnoaL-like" evidence="1">
    <location>
        <begin position="19"/>
        <end position="107"/>
    </location>
</feature>